<dbReference type="RefSeq" id="WP_147026000.1">
    <property type="nucleotide sequence ID" value="NZ_BJZU01000043.1"/>
</dbReference>
<dbReference type="EMBL" id="BJZU01000043">
    <property type="protein sequence ID" value="GEP04369.1"/>
    <property type="molecule type" value="Genomic_DNA"/>
</dbReference>
<sequence length="92" mass="10181">MSGTTKVNENLPPQIEKALAECIAGAQAAERKAEDYLKLAQGEADDSIYEACRSMHQFYTSMREFFREEQVAISALLRTDGASPPSRLREAA</sequence>
<organism evidence="1 3">
    <name type="scientific">Methylobacterium oxalidis</name>
    <dbReference type="NCBI Taxonomy" id="944322"/>
    <lineage>
        <taxon>Bacteria</taxon>
        <taxon>Pseudomonadati</taxon>
        <taxon>Pseudomonadota</taxon>
        <taxon>Alphaproteobacteria</taxon>
        <taxon>Hyphomicrobiales</taxon>
        <taxon>Methylobacteriaceae</taxon>
        <taxon>Methylobacterium</taxon>
    </lineage>
</organism>
<comment type="caution">
    <text evidence="1">The sequence shown here is derived from an EMBL/GenBank/DDBJ whole genome shotgun (WGS) entry which is preliminary data.</text>
</comment>
<reference evidence="4" key="2">
    <citation type="journal article" date="2019" name="Int. J. Syst. Evol. Microbiol.">
        <title>The Global Catalogue of Microorganisms (GCM) 10K type strain sequencing project: providing services to taxonomists for standard genome sequencing and annotation.</title>
        <authorList>
            <consortium name="The Broad Institute Genomics Platform"/>
            <consortium name="The Broad Institute Genome Sequencing Center for Infectious Disease"/>
            <person name="Wu L."/>
            <person name="Ma J."/>
        </authorList>
    </citation>
    <scope>NUCLEOTIDE SEQUENCE [LARGE SCALE GENOMIC DNA]</scope>
    <source>
        <strain evidence="4">NBRC 107715</strain>
    </source>
</reference>
<reference evidence="2" key="1">
    <citation type="journal article" date="2014" name="Int. J. Syst. Evol. Microbiol.">
        <title>Complete genome of a new Firmicutes species belonging to the dominant human colonic microbiota ('Ruminococcus bicirculans') reveals two chromosomes and a selective capacity to utilize plant glucans.</title>
        <authorList>
            <consortium name="NISC Comparative Sequencing Program"/>
            <person name="Wegmann U."/>
            <person name="Louis P."/>
            <person name="Goesmann A."/>
            <person name="Henrissat B."/>
            <person name="Duncan S.H."/>
            <person name="Flint H.J."/>
        </authorList>
    </citation>
    <scope>NUCLEOTIDE SEQUENCE</scope>
    <source>
        <strain evidence="2">NBRC 107715</strain>
    </source>
</reference>
<dbReference type="OrthoDB" id="8003349at2"/>
<gene>
    <name evidence="2" type="ORF">GCM10007888_54950</name>
    <name evidence="1" type="ORF">MOX02_24070</name>
</gene>
<dbReference type="Proteomes" id="UP001156856">
    <property type="component" value="Unassembled WGS sequence"/>
</dbReference>
<name>A0A512J3D8_9HYPH</name>
<evidence type="ECO:0000313" key="2">
    <source>
        <dbReference type="EMBL" id="GLS67112.1"/>
    </source>
</evidence>
<reference evidence="2" key="4">
    <citation type="submission" date="2023-01" db="EMBL/GenBank/DDBJ databases">
        <title>Draft genome sequence of Methylobacterium oxalidis strain NBRC 107715.</title>
        <authorList>
            <person name="Sun Q."/>
            <person name="Mori K."/>
        </authorList>
    </citation>
    <scope>NUCLEOTIDE SEQUENCE</scope>
    <source>
        <strain evidence="2">NBRC 107715</strain>
    </source>
</reference>
<keyword evidence="4" id="KW-1185">Reference proteome</keyword>
<evidence type="ECO:0000313" key="1">
    <source>
        <dbReference type="EMBL" id="GEP04369.1"/>
    </source>
</evidence>
<dbReference type="AlphaFoldDB" id="A0A512J3D8"/>
<dbReference type="EMBL" id="BSPK01000111">
    <property type="protein sequence ID" value="GLS67112.1"/>
    <property type="molecule type" value="Genomic_DNA"/>
</dbReference>
<evidence type="ECO:0000313" key="4">
    <source>
        <dbReference type="Proteomes" id="UP001156856"/>
    </source>
</evidence>
<reference evidence="1 3" key="3">
    <citation type="submission" date="2019-07" db="EMBL/GenBank/DDBJ databases">
        <title>Whole genome shotgun sequence of Methylobacterium oxalidis NBRC 107715.</title>
        <authorList>
            <person name="Hosoyama A."/>
            <person name="Uohara A."/>
            <person name="Ohji S."/>
            <person name="Ichikawa N."/>
        </authorList>
    </citation>
    <scope>NUCLEOTIDE SEQUENCE [LARGE SCALE GENOMIC DNA]</scope>
    <source>
        <strain evidence="1 3">NBRC 107715</strain>
    </source>
</reference>
<proteinExistence type="predicted"/>
<dbReference type="Proteomes" id="UP000321960">
    <property type="component" value="Unassembled WGS sequence"/>
</dbReference>
<protein>
    <submittedName>
        <fullName evidence="1">Uncharacterized protein</fullName>
    </submittedName>
</protein>
<accession>A0A512J3D8</accession>
<evidence type="ECO:0000313" key="3">
    <source>
        <dbReference type="Proteomes" id="UP000321960"/>
    </source>
</evidence>